<name>A0A5D0RH94_9RHOB</name>
<comment type="caution">
    <text evidence="1">The sequence shown here is derived from an EMBL/GenBank/DDBJ whole genome shotgun (WGS) entry which is preliminary data.</text>
</comment>
<proteinExistence type="predicted"/>
<reference evidence="1 2" key="1">
    <citation type="submission" date="2019-08" db="EMBL/GenBank/DDBJ databases">
        <title>Identification of a novel species of the genus Boseongicola.</title>
        <authorList>
            <person name="Zhang X.-Q."/>
        </authorList>
    </citation>
    <scope>NUCLEOTIDE SEQUENCE [LARGE SCALE GENOMIC DNA]</scope>
    <source>
        <strain evidence="1 2">HY14</strain>
    </source>
</reference>
<dbReference type="RefSeq" id="WP_148379272.1">
    <property type="nucleotide sequence ID" value="NZ_VSIY01000014.1"/>
</dbReference>
<evidence type="ECO:0000313" key="2">
    <source>
        <dbReference type="Proteomes" id="UP000322080"/>
    </source>
</evidence>
<gene>
    <name evidence="1" type="ORF">FVF75_14485</name>
</gene>
<keyword evidence="2" id="KW-1185">Reference proteome</keyword>
<protein>
    <submittedName>
        <fullName evidence="1">Uncharacterized protein</fullName>
    </submittedName>
</protein>
<dbReference type="Proteomes" id="UP000322080">
    <property type="component" value="Unassembled WGS sequence"/>
</dbReference>
<organism evidence="1 2">
    <name type="scientific">Maritimibacter fusiformis</name>
    <dbReference type="NCBI Taxonomy" id="2603819"/>
    <lineage>
        <taxon>Bacteria</taxon>
        <taxon>Pseudomonadati</taxon>
        <taxon>Pseudomonadota</taxon>
        <taxon>Alphaproteobacteria</taxon>
        <taxon>Rhodobacterales</taxon>
        <taxon>Roseobacteraceae</taxon>
        <taxon>Maritimibacter</taxon>
    </lineage>
</organism>
<dbReference type="AlphaFoldDB" id="A0A5D0RH94"/>
<sequence>MDGEVAQLAALVISANHRLAHPGDPMRWFASQRAFARCGSISFEAATKRRVGKPVLVPVAETPPAWLDQLARSGTARVVLGFERQDEEIVVGETIPDRIAAGFAGGGSLWTMTTETGDGNALGWRAAWRAAFPEARDGRHWAVTYTAIAAEPQPLGRSVEAAATELKHALAEMSEFAWSHDVKQANVMVTSALALLDGAKDPMALSRPRSPADTLPDDARRLLFAAQRGWIFDDMELWATTEFDQKTWRDHARRAEALYDAVTAAIVAAVNASVPPSGPA</sequence>
<evidence type="ECO:0000313" key="1">
    <source>
        <dbReference type="EMBL" id="TYB80038.1"/>
    </source>
</evidence>
<accession>A0A5D0RH94</accession>
<dbReference type="EMBL" id="VSIY01000014">
    <property type="protein sequence ID" value="TYB80038.1"/>
    <property type="molecule type" value="Genomic_DNA"/>
</dbReference>